<feature type="transmembrane region" description="Helical" evidence="2">
    <location>
        <begin position="12"/>
        <end position="34"/>
    </location>
</feature>
<evidence type="ECO:0000313" key="3">
    <source>
        <dbReference type="EMBL" id="KPV49676.1"/>
    </source>
</evidence>
<reference evidence="3 4" key="1">
    <citation type="submission" date="2015-09" db="EMBL/GenBank/DDBJ databases">
        <title>Draft genome sequence of Kouleothrix aurantiaca JCM 19913.</title>
        <authorList>
            <person name="Hemp J."/>
        </authorList>
    </citation>
    <scope>NUCLEOTIDE SEQUENCE [LARGE SCALE GENOMIC DNA]</scope>
    <source>
        <strain evidence="3 4">COM-B</strain>
    </source>
</reference>
<protein>
    <submittedName>
        <fullName evidence="3">Uncharacterized protein</fullName>
    </submittedName>
</protein>
<dbReference type="EMBL" id="LJCR01001821">
    <property type="protein sequence ID" value="KPV49676.1"/>
    <property type="molecule type" value="Genomic_DNA"/>
</dbReference>
<name>A0A0P9H734_9CHLR</name>
<accession>A0A0P9H734</accession>
<organism evidence="3 4">
    <name type="scientific">Kouleothrix aurantiaca</name>
    <dbReference type="NCBI Taxonomy" id="186479"/>
    <lineage>
        <taxon>Bacteria</taxon>
        <taxon>Bacillati</taxon>
        <taxon>Chloroflexota</taxon>
        <taxon>Chloroflexia</taxon>
        <taxon>Chloroflexales</taxon>
        <taxon>Roseiflexineae</taxon>
        <taxon>Roseiflexaceae</taxon>
        <taxon>Kouleothrix</taxon>
    </lineage>
</organism>
<feature type="compositionally biased region" description="Pro residues" evidence="1">
    <location>
        <begin position="57"/>
        <end position="68"/>
    </location>
</feature>
<comment type="caution">
    <text evidence="3">The sequence shown here is derived from an EMBL/GenBank/DDBJ whole genome shotgun (WGS) entry which is preliminary data.</text>
</comment>
<gene>
    <name evidence="3" type="ORF">SE17_31275</name>
</gene>
<keyword evidence="2" id="KW-1133">Transmembrane helix</keyword>
<keyword evidence="4" id="KW-1185">Reference proteome</keyword>
<dbReference type="Proteomes" id="UP000050509">
    <property type="component" value="Unassembled WGS sequence"/>
</dbReference>
<proteinExistence type="predicted"/>
<keyword evidence="2" id="KW-0472">Membrane</keyword>
<evidence type="ECO:0000313" key="4">
    <source>
        <dbReference type="Proteomes" id="UP000050509"/>
    </source>
</evidence>
<feature type="non-terminal residue" evidence="3">
    <location>
        <position position="127"/>
    </location>
</feature>
<evidence type="ECO:0000256" key="2">
    <source>
        <dbReference type="SAM" id="Phobius"/>
    </source>
</evidence>
<feature type="compositionally biased region" description="Low complexity" evidence="1">
    <location>
        <begin position="69"/>
        <end position="107"/>
    </location>
</feature>
<dbReference type="AlphaFoldDB" id="A0A0P9H734"/>
<feature type="region of interest" description="Disordered" evidence="1">
    <location>
        <begin position="49"/>
        <end position="107"/>
    </location>
</feature>
<keyword evidence="2" id="KW-0812">Transmembrane</keyword>
<evidence type="ECO:0000256" key="1">
    <source>
        <dbReference type="SAM" id="MobiDB-lite"/>
    </source>
</evidence>
<sequence length="127" mass="13516">MARRSRKRRSGWYISQGRLLLIILLVGAGLYLYYNPGLLDTLRSKIPADLPSVSLPTAPPAPPAPTAAPRPTSKPRQTAVPKPTAAAQPTAAPGKPAATPSSGGSATMFSQKGSWYQLFFTRPAYPN</sequence>